<keyword evidence="4" id="KW-0175">Coiled coil</keyword>
<evidence type="ECO:0000259" key="7">
    <source>
        <dbReference type="Pfam" id="PF25967"/>
    </source>
</evidence>
<dbReference type="GO" id="GO:0015562">
    <property type="term" value="F:efflux transmembrane transporter activity"/>
    <property type="evidence" value="ECO:0007669"/>
    <property type="project" value="TreeGrafter"/>
</dbReference>
<dbReference type="NCBIfam" id="TIGR01730">
    <property type="entry name" value="RND_mfp"/>
    <property type="match status" value="1"/>
</dbReference>
<evidence type="ECO:0000256" key="5">
    <source>
        <dbReference type="SAM" id="SignalP"/>
    </source>
</evidence>
<dbReference type="PANTHER" id="PTHR30469:SF20">
    <property type="entry name" value="EFFLUX RND TRANSPORTER PERIPLASMIC ADAPTOR SUBUNIT"/>
    <property type="match status" value="1"/>
</dbReference>
<evidence type="ECO:0000256" key="1">
    <source>
        <dbReference type="ARBA" id="ARBA00004196"/>
    </source>
</evidence>
<dbReference type="Gene3D" id="2.40.30.170">
    <property type="match status" value="1"/>
</dbReference>
<dbReference type="SUPFAM" id="SSF111369">
    <property type="entry name" value="HlyD-like secretion proteins"/>
    <property type="match status" value="1"/>
</dbReference>
<comment type="similarity">
    <text evidence="2">Belongs to the membrane fusion protein (MFP) (TC 8.A.1) family.</text>
</comment>
<feature type="coiled-coil region" evidence="4">
    <location>
        <begin position="97"/>
        <end position="124"/>
    </location>
</feature>
<feature type="signal peptide" evidence="5">
    <location>
        <begin position="1"/>
        <end position="29"/>
    </location>
</feature>
<evidence type="ECO:0000256" key="3">
    <source>
        <dbReference type="ARBA" id="ARBA00022448"/>
    </source>
</evidence>
<proteinExistence type="inferred from homology"/>
<evidence type="ECO:0000313" key="9">
    <source>
        <dbReference type="Proteomes" id="UP000640583"/>
    </source>
</evidence>
<accession>A0A8J7IIF6</accession>
<feature type="chain" id="PRO_5035171949" evidence="5">
    <location>
        <begin position="30"/>
        <end position="357"/>
    </location>
</feature>
<protein>
    <submittedName>
        <fullName evidence="8">Efflux RND transporter periplasmic adaptor subunit</fullName>
    </submittedName>
</protein>
<name>A0A8J7IIF6_9RHOB</name>
<feature type="domain" description="Multidrug resistance protein MdtA-like barrel-sandwich hybrid" evidence="6">
    <location>
        <begin position="64"/>
        <end position="183"/>
    </location>
</feature>
<dbReference type="Gene3D" id="2.40.50.100">
    <property type="match status" value="1"/>
</dbReference>
<comment type="caution">
    <text evidence="8">The sequence shown here is derived from an EMBL/GenBank/DDBJ whole genome shotgun (WGS) entry which is preliminary data.</text>
</comment>
<dbReference type="GO" id="GO:1990281">
    <property type="term" value="C:efflux pump complex"/>
    <property type="evidence" value="ECO:0007669"/>
    <property type="project" value="TreeGrafter"/>
</dbReference>
<gene>
    <name evidence="8" type="ORF">H1D41_05800</name>
</gene>
<dbReference type="RefSeq" id="WP_228847996.1">
    <property type="nucleotide sequence ID" value="NZ_JADCKQ010000003.1"/>
</dbReference>
<evidence type="ECO:0000256" key="4">
    <source>
        <dbReference type="SAM" id="Coils"/>
    </source>
</evidence>
<evidence type="ECO:0000313" key="8">
    <source>
        <dbReference type="EMBL" id="MBI1493148.1"/>
    </source>
</evidence>
<reference evidence="8" key="1">
    <citation type="submission" date="2020-10" db="EMBL/GenBank/DDBJ databases">
        <title>Paenihalocynthiibacter styelae gen. nov., sp. nov., isolated from stalked sea squirt Styela clava.</title>
        <authorList>
            <person name="Kim Y.-O."/>
            <person name="Yoon J.-H."/>
        </authorList>
    </citation>
    <scope>NUCLEOTIDE SEQUENCE</scope>
    <source>
        <strain evidence="8">MYP1-1</strain>
    </source>
</reference>
<dbReference type="PANTHER" id="PTHR30469">
    <property type="entry name" value="MULTIDRUG RESISTANCE PROTEIN MDTA"/>
    <property type="match status" value="1"/>
</dbReference>
<keyword evidence="9" id="KW-1185">Reference proteome</keyword>
<dbReference type="Proteomes" id="UP000640583">
    <property type="component" value="Unassembled WGS sequence"/>
</dbReference>
<dbReference type="InterPro" id="IPR058625">
    <property type="entry name" value="MdtA-like_BSH"/>
</dbReference>
<evidence type="ECO:0000259" key="6">
    <source>
        <dbReference type="Pfam" id="PF25917"/>
    </source>
</evidence>
<dbReference type="Pfam" id="PF25967">
    <property type="entry name" value="RND-MFP_C"/>
    <property type="match status" value="1"/>
</dbReference>
<organism evidence="8 9">
    <name type="scientific">Halocynthiibacter styelae</name>
    <dbReference type="NCBI Taxonomy" id="2761955"/>
    <lineage>
        <taxon>Bacteria</taxon>
        <taxon>Pseudomonadati</taxon>
        <taxon>Pseudomonadota</taxon>
        <taxon>Alphaproteobacteria</taxon>
        <taxon>Rhodobacterales</taxon>
        <taxon>Paracoccaceae</taxon>
        <taxon>Halocynthiibacter</taxon>
    </lineage>
</organism>
<sequence length="357" mass="38090">MNSALSRSTSMLSAGAIALTLALPLPLSAQEAEAKIRPARLIEIAEIDPLTHINLPAVIEPAKEATLTLQVGGVLTELPVIEGQPVAEGDLIAQVDRTVLLNNVAQAQTQFENAELEFTRAESLLPQQAIAQSTYDQRKVQRDIAELSLQAAQKQLDDATLSAPFSGVISSLNVSQFQTVSPQTAVATLQSNDTFEAIAHLPARALQNPDQIDVQRTEIILDIAPLNPITAVFKSIDPQADPASQTFEVRFSFDAPSDFLVLPGMTGEVQADLLYTGNAASNFNVQVPLAAVQSAAGQTFVWIVDTDTMTVSRRDITVAEAIGASLPVVEGLEAGDTIVGAGASYLHEGQQIRRYED</sequence>
<dbReference type="InterPro" id="IPR058627">
    <property type="entry name" value="MdtA-like_C"/>
</dbReference>
<dbReference type="Gene3D" id="1.10.287.470">
    <property type="entry name" value="Helix hairpin bin"/>
    <property type="match status" value="1"/>
</dbReference>
<keyword evidence="3" id="KW-0813">Transport</keyword>
<dbReference type="Pfam" id="PF25917">
    <property type="entry name" value="BSH_RND"/>
    <property type="match status" value="1"/>
</dbReference>
<dbReference type="AlphaFoldDB" id="A0A8J7IIF6"/>
<feature type="domain" description="Multidrug resistance protein MdtA-like C-terminal permuted SH3" evidence="7">
    <location>
        <begin position="285"/>
        <end position="342"/>
    </location>
</feature>
<dbReference type="InterPro" id="IPR006143">
    <property type="entry name" value="RND_pump_MFP"/>
</dbReference>
<keyword evidence="5" id="KW-0732">Signal</keyword>
<dbReference type="Gene3D" id="2.40.420.20">
    <property type="match status" value="1"/>
</dbReference>
<comment type="subcellular location">
    <subcellularLocation>
        <location evidence="1">Cell envelope</location>
    </subcellularLocation>
</comment>
<evidence type="ECO:0000256" key="2">
    <source>
        <dbReference type="ARBA" id="ARBA00009477"/>
    </source>
</evidence>
<dbReference type="EMBL" id="JADCKQ010000003">
    <property type="protein sequence ID" value="MBI1493148.1"/>
    <property type="molecule type" value="Genomic_DNA"/>
</dbReference>